<comment type="caution">
    <text evidence="6">The sequence shown here is derived from an EMBL/GenBank/DDBJ whole genome shotgun (WGS) entry which is preliminary data.</text>
</comment>
<dbReference type="AlphaFoldDB" id="A0A4Z1E5J0"/>
<feature type="domain" description="Glycosyl transferase family 1" evidence="4">
    <location>
        <begin position="193"/>
        <end position="331"/>
    </location>
</feature>
<dbReference type="Pfam" id="PF00534">
    <property type="entry name" value="Glycos_transf_1"/>
    <property type="match status" value="1"/>
</dbReference>
<evidence type="ECO:0000256" key="3">
    <source>
        <dbReference type="ARBA" id="ARBA00022679"/>
    </source>
</evidence>
<dbReference type="Pfam" id="PF13439">
    <property type="entry name" value="Glyco_transf_4"/>
    <property type="match status" value="1"/>
</dbReference>
<evidence type="ECO:0000256" key="1">
    <source>
        <dbReference type="ARBA" id="ARBA00021292"/>
    </source>
</evidence>
<evidence type="ECO:0000259" key="4">
    <source>
        <dbReference type="Pfam" id="PF00534"/>
    </source>
</evidence>
<dbReference type="PANTHER" id="PTHR45947:SF3">
    <property type="entry name" value="SULFOQUINOVOSYL TRANSFERASE SQD2"/>
    <property type="match status" value="1"/>
</dbReference>
<dbReference type="Proteomes" id="UP000297318">
    <property type="component" value="Unassembled WGS sequence"/>
</dbReference>
<dbReference type="GO" id="GO:1901137">
    <property type="term" value="P:carbohydrate derivative biosynthetic process"/>
    <property type="evidence" value="ECO:0007669"/>
    <property type="project" value="UniProtKB-ARBA"/>
</dbReference>
<feature type="domain" description="Glycosyltransferase subfamily 4-like N-terminal" evidence="5">
    <location>
        <begin position="27"/>
        <end position="186"/>
    </location>
</feature>
<dbReference type="RefSeq" id="WP_135850412.1">
    <property type="nucleotide sequence ID" value="NZ_RHPJ01000003.1"/>
</dbReference>
<evidence type="ECO:0000313" key="7">
    <source>
        <dbReference type="Proteomes" id="UP000297318"/>
    </source>
</evidence>
<evidence type="ECO:0000256" key="2">
    <source>
        <dbReference type="ARBA" id="ARBA00022676"/>
    </source>
</evidence>
<dbReference type="PANTHER" id="PTHR45947">
    <property type="entry name" value="SULFOQUINOVOSYL TRANSFERASE SQD2"/>
    <property type="match status" value="1"/>
</dbReference>
<proteinExistence type="predicted"/>
<dbReference type="InterPro" id="IPR050194">
    <property type="entry name" value="Glycosyltransferase_grp1"/>
</dbReference>
<reference evidence="6 7" key="1">
    <citation type="submission" date="2018-11" db="EMBL/GenBank/DDBJ databases">
        <title>Complete genome sequencing of the Actinobacteria Serinibacter sp. K3-2.</title>
        <authorList>
            <person name="Rakitin A.L."/>
            <person name="Beletsky A.V."/>
            <person name="Mardanov A.V."/>
            <person name="Ravin N.V."/>
            <person name="Gromova A.S."/>
            <person name="Filippova S.N."/>
            <person name="Gal'Chenko V.F."/>
        </authorList>
    </citation>
    <scope>NUCLEOTIDE SEQUENCE [LARGE SCALE GENOMIC DNA]</scope>
    <source>
        <strain evidence="6 7">K3-2</strain>
    </source>
</reference>
<sequence>MRRLGSRPLRIAVIAPSRHPLRQPHAGGLEAAVWDRVDSLRRRGHRVRLVASSGSDFLAESPAQLHLPPALWAGTSSSDTDYPDGYLDEALTSLDRALRHLSDHRDDFDVVENHSLHALPLAWAPRLGIPVVTTLHTPPLEVMVEAIHRAGDALGPILAVSTHTARAWREHGVHARVMPNAVDTDRWRLGPGGPDLVWFGRLVPEKGAHVAVAAARLLGRRLVLAGRIGDADYVRSEIDPHLGDDVVHVGPLRHHDLARLVGSSACALVTPMWEEPFGLVLAEALSTGTPVAAFDRGGVPEVVAGSPGARLVPPGDVAALARAVAAIADPGAGARRRIRAHALRRFSLERQLDDIEAIHRSARRLAAGAASAPLTPIAETAVPA</sequence>
<gene>
    <name evidence="6" type="ORF">SERN_2474</name>
</gene>
<dbReference type="GO" id="GO:0016757">
    <property type="term" value="F:glycosyltransferase activity"/>
    <property type="evidence" value="ECO:0007669"/>
    <property type="project" value="UniProtKB-KW"/>
</dbReference>
<dbReference type="OrthoDB" id="9809227at2"/>
<dbReference type="Gene3D" id="3.40.50.2000">
    <property type="entry name" value="Glycogen Phosphorylase B"/>
    <property type="match status" value="2"/>
</dbReference>
<dbReference type="InterPro" id="IPR028098">
    <property type="entry name" value="Glyco_trans_4-like_N"/>
</dbReference>
<dbReference type="SUPFAM" id="SSF53756">
    <property type="entry name" value="UDP-Glycosyltransferase/glycogen phosphorylase"/>
    <property type="match status" value="1"/>
</dbReference>
<evidence type="ECO:0000259" key="5">
    <source>
        <dbReference type="Pfam" id="PF13439"/>
    </source>
</evidence>
<protein>
    <recommendedName>
        <fullName evidence="1">D-inositol 3-phosphate glycosyltransferase</fullName>
    </recommendedName>
</protein>
<dbReference type="EMBL" id="RHPJ01000003">
    <property type="protein sequence ID" value="TGO04881.1"/>
    <property type="molecule type" value="Genomic_DNA"/>
</dbReference>
<name>A0A4Z1E5J0_9MICO</name>
<dbReference type="InterPro" id="IPR001296">
    <property type="entry name" value="Glyco_trans_1"/>
</dbReference>
<evidence type="ECO:0000313" key="6">
    <source>
        <dbReference type="EMBL" id="TGO04881.1"/>
    </source>
</evidence>
<keyword evidence="2" id="KW-0328">Glycosyltransferase</keyword>
<keyword evidence="3 6" id="KW-0808">Transferase</keyword>
<keyword evidence="7" id="KW-1185">Reference proteome</keyword>
<organism evidence="6 7">
    <name type="scientific">Serinibacter arcticus</name>
    <dbReference type="NCBI Taxonomy" id="1655435"/>
    <lineage>
        <taxon>Bacteria</taxon>
        <taxon>Bacillati</taxon>
        <taxon>Actinomycetota</taxon>
        <taxon>Actinomycetes</taxon>
        <taxon>Micrococcales</taxon>
        <taxon>Beutenbergiaceae</taxon>
        <taxon>Serinibacter</taxon>
    </lineage>
</organism>
<accession>A0A4Z1E5J0</accession>